<dbReference type="InterPro" id="IPR013783">
    <property type="entry name" value="Ig-like_fold"/>
</dbReference>
<dbReference type="EMBL" id="WJQU01000001">
    <property type="protein sequence ID" value="KAJ6646146.1"/>
    <property type="molecule type" value="Genomic_DNA"/>
</dbReference>
<gene>
    <name evidence="3" type="primary">dl_2</name>
    <name evidence="3" type="ORF">Bhyg_01356</name>
</gene>
<comment type="caution">
    <text evidence="3">The sequence shown here is derived from an EMBL/GenBank/DDBJ whole genome shotgun (WGS) entry which is preliminary data.</text>
</comment>
<dbReference type="InterPro" id="IPR032397">
    <property type="entry name" value="RHD_dimer"/>
</dbReference>
<evidence type="ECO:0000259" key="2">
    <source>
        <dbReference type="PROSITE" id="PS50254"/>
    </source>
</evidence>
<dbReference type="GO" id="GO:0034097">
    <property type="term" value="P:response to cytokine"/>
    <property type="evidence" value="ECO:0007669"/>
    <property type="project" value="TreeGrafter"/>
</dbReference>
<accession>A0A9Q0NAP1</accession>
<dbReference type="SUPFAM" id="SSF49417">
    <property type="entry name" value="p53-like transcription factors"/>
    <property type="match status" value="1"/>
</dbReference>
<dbReference type="GO" id="GO:0033554">
    <property type="term" value="P:cellular response to stress"/>
    <property type="evidence" value="ECO:0007669"/>
    <property type="project" value="TreeGrafter"/>
</dbReference>
<evidence type="ECO:0000313" key="3">
    <source>
        <dbReference type="EMBL" id="KAJ6646146.1"/>
    </source>
</evidence>
<dbReference type="Proteomes" id="UP001151699">
    <property type="component" value="Chromosome A"/>
</dbReference>
<dbReference type="PROSITE" id="PS50254">
    <property type="entry name" value="REL_2"/>
    <property type="match status" value="1"/>
</dbReference>
<dbReference type="GO" id="GO:0045087">
    <property type="term" value="P:innate immune response"/>
    <property type="evidence" value="ECO:0007669"/>
    <property type="project" value="TreeGrafter"/>
</dbReference>
<dbReference type="OrthoDB" id="7881762at2759"/>
<dbReference type="AlphaFoldDB" id="A0A9Q0NAP1"/>
<dbReference type="InterPro" id="IPR011539">
    <property type="entry name" value="RHD_DNA_bind_dom"/>
</dbReference>
<dbReference type="SUPFAM" id="SSF81296">
    <property type="entry name" value="E set domains"/>
    <property type="match status" value="1"/>
</dbReference>
<dbReference type="Pfam" id="PF00554">
    <property type="entry name" value="RHD_DNA_bind"/>
    <property type="match status" value="1"/>
</dbReference>
<dbReference type="InterPro" id="IPR014756">
    <property type="entry name" value="Ig_E-set"/>
</dbReference>
<dbReference type="GO" id="GO:0005634">
    <property type="term" value="C:nucleus"/>
    <property type="evidence" value="ECO:0007669"/>
    <property type="project" value="TreeGrafter"/>
</dbReference>
<dbReference type="InterPro" id="IPR008967">
    <property type="entry name" value="p53-like_TF_DNA-bd_sf"/>
</dbReference>
<dbReference type="InterPro" id="IPR037059">
    <property type="entry name" value="RHD_DNA_bind_dom_sf"/>
</dbReference>
<dbReference type="PANTHER" id="PTHR24169:SF25">
    <property type="entry name" value="DORSAL-RELATED IMMUNITY FACTOR DIF-RELATED"/>
    <property type="match status" value="1"/>
</dbReference>
<feature type="domain" description="RHD" evidence="2">
    <location>
        <begin position="3"/>
        <end position="184"/>
    </location>
</feature>
<dbReference type="Gene3D" id="2.60.40.10">
    <property type="entry name" value="Immunoglobulins"/>
    <property type="match status" value="1"/>
</dbReference>
<feature type="region of interest" description="Disordered" evidence="1">
    <location>
        <begin position="20"/>
        <end position="42"/>
    </location>
</feature>
<feature type="compositionally biased region" description="Polar residues" evidence="1">
    <location>
        <begin position="33"/>
        <end position="42"/>
    </location>
</feature>
<dbReference type="GO" id="GO:0038061">
    <property type="term" value="P:non-canonical NF-kappaB signal transduction"/>
    <property type="evidence" value="ECO:0007669"/>
    <property type="project" value="TreeGrafter"/>
</dbReference>
<name>A0A9Q0NAP1_9DIPT</name>
<dbReference type="InterPro" id="IPR000451">
    <property type="entry name" value="NFkB/Dor"/>
</dbReference>
<dbReference type="Pfam" id="PF16179">
    <property type="entry name" value="RHD_dimer"/>
    <property type="match status" value="1"/>
</dbReference>
<keyword evidence="4" id="KW-1185">Reference proteome</keyword>
<dbReference type="GO" id="GO:0000978">
    <property type="term" value="F:RNA polymerase II cis-regulatory region sequence-specific DNA binding"/>
    <property type="evidence" value="ECO:0007669"/>
    <property type="project" value="TreeGrafter"/>
</dbReference>
<organism evidence="3 4">
    <name type="scientific">Pseudolycoriella hygida</name>
    <dbReference type="NCBI Taxonomy" id="35572"/>
    <lineage>
        <taxon>Eukaryota</taxon>
        <taxon>Metazoa</taxon>
        <taxon>Ecdysozoa</taxon>
        <taxon>Arthropoda</taxon>
        <taxon>Hexapoda</taxon>
        <taxon>Insecta</taxon>
        <taxon>Pterygota</taxon>
        <taxon>Neoptera</taxon>
        <taxon>Endopterygota</taxon>
        <taxon>Diptera</taxon>
        <taxon>Nematocera</taxon>
        <taxon>Sciaroidea</taxon>
        <taxon>Sciaridae</taxon>
        <taxon>Pseudolycoriella</taxon>
    </lineage>
</organism>
<reference evidence="3" key="1">
    <citation type="submission" date="2022-07" db="EMBL/GenBank/DDBJ databases">
        <authorList>
            <person name="Trinca V."/>
            <person name="Uliana J.V.C."/>
            <person name="Torres T.T."/>
            <person name="Ward R.J."/>
            <person name="Monesi N."/>
        </authorList>
    </citation>
    <scope>NUCLEOTIDE SEQUENCE</scope>
    <source>
        <strain evidence="3">HSMRA1968</strain>
        <tissue evidence="3">Whole embryos</tissue>
    </source>
</reference>
<protein>
    <submittedName>
        <fullName evidence="3">Embryonic polarity protein dorsal</fullName>
    </submittedName>
</protein>
<dbReference type="GO" id="GO:0007249">
    <property type="term" value="P:canonical NF-kappaB signal transduction"/>
    <property type="evidence" value="ECO:0007669"/>
    <property type="project" value="TreeGrafter"/>
</dbReference>
<evidence type="ECO:0000313" key="4">
    <source>
        <dbReference type="Proteomes" id="UP001151699"/>
    </source>
</evidence>
<dbReference type="PANTHER" id="PTHR24169">
    <property type="entry name" value="NUCLEAR FACTOR NF-KAPPA-B PROTEIN"/>
    <property type="match status" value="1"/>
</dbReference>
<sequence>MMQSKGEIVIVEEPQGSKKFRYSREPPAGEIQGVNTTRENPTHPSIKIINYTGEASIYVSCVRKDEPYAPHPHILTGKDCANGVCHISRFFTNANNPTILSFSGLRICCTKKDEIETRLRDRRNFRVNPFNVPNSVIDDVKSINMHGFRLCFQAIIRPDPEKPNHKIQFRPKVSQPIMNSAVYNELRIRNMCDPSSPSSGGKKILLFCNKISRDDIRIRFFEESVDKQEIWSEWVHSQNIYNDNGIAFLTPAYRRINIETVHDVFMELVRPSDNARSNPVRFRYIPTNNINMTTTRKQNKIDDLKDWFECFDTMQEDAQHQQPSTSGFQIKRQLDEMTLLLHSKDRQIEELLKQQETLQFNFVKQQELIKHLQGKIDLTTQEQYERSENLPKPNVQPRNQIQEQMEIPQLYNLENPGPSRVVEQILQNQNSYQDPQQNFSNMSISFDEVSSTDDHFLSDLCRQEIDKMVQGLELTENQEENNRQQSYQTHEPIHELRVNFNRQQSHQTHVQGLIPQLYNLVNPGPSSSVILQSVHLQHQSPYLDTESNSSKIMPKIYL</sequence>
<proteinExistence type="predicted"/>
<evidence type="ECO:0000256" key="1">
    <source>
        <dbReference type="SAM" id="MobiDB-lite"/>
    </source>
</evidence>
<dbReference type="GO" id="GO:0000981">
    <property type="term" value="F:DNA-binding transcription factor activity, RNA polymerase II-specific"/>
    <property type="evidence" value="ECO:0007669"/>
    <property type="project" value="TreeGrafter"/>
</dbReference>
<dbReference type="GO" id="GO:0005737">
    <property type="term" value="C:cytoplasm"/>
    <property type="evidence" value="ECO:0007669"/>
    <property type="project" value="InterPro"/>
</dbReference>
<dbReference type="PRINTS" id="PR00057">
    <property type="entry name" value="NFKBTNSCPFCT"/>
</dbReference>
<dbReference type="GO" id="GO:0045944">
    <property type="term" value="P:positive regulation of transcription by RNA polymerase II"/>
    <property type="evidence" value="ECO:0007669"/>
    <property type="project" value="TreeGrafter"/>
</dbReference>
<dbReference type="Gene3D" id="2.60.40.340">
    <property type="entry name" value="Rel homology domain (RHD), DNA-binding domain"/>
    <property type="match status" value="1"/>
</dbReference>